<accession>A0ABU6J3G4</accession>
<dbReference type="RefSeq" id="WP_326504916.1">
    <property type="nucleotide sequence ID" value="NZ_JAWIIV010000002.1"/>
</dbReference>
<organism evidence="8 9">
    <name type="scientific">Noviherbaspirillum album</name>
    <dbReference type="NCBI Taxonomy" id="3080276"/>
    <lineage>
        <taxon>Bacteria</taxon>
        <taxon>Pseudomonadati</taxon>
        <taxon>Pseudomonadota</taxon>
        <taxon>Betaproteobacteria</taxon>
        <taxon>Burkholderiales</taxon>
        <taxon>Oxalobacteraceae</taxon>
        <taxon>Noviherbaspirillum</taxon>
    </lineage>
</organism>
<dbReference type="EMBL" id="JAWIIV010000002">
    <property type="protein sequence ID" value="MEC4718162.1"/>
    <property type="molecule type" value="Genomic_DNA"/>
</dbReference>
<dbReference type="PANTHER" id="PTHR30349">
    <property type="entry name" value="PHAGE INTEGRASE-RELATED"/>
    <property type="match status" value="1"/>
</dbReference>
<dbReference type="InterPro" id="IPR044068">
    <property type="entry name" value="CB"/>
</dbReference>
<dbReference type="Proteomes" id="UP001352263">
    <property type="component" value="Unassembled WGS sequence"/>
</dbReference>
<dbReference type="PROSITE" id="PS51900">
    <property type="entry name" value="CB"/>
    <property type="match status" value="1"/>
</dbReference>
<evidence type="ECO:0000256" key="3">
    <source>
        <dbReference type="ARBA" id="ARBA00023125"/>
    </source>
</evidence>
<dbReference type="Pfam" id="PF00589">
    <property type="entry name" value="Phage_integrase"/>
    <property type="match status" value="1"/>
</dbReference>
<feature type="domain" description="Tyr recombinase" evidence="6">
    <location>
        <begin position="207"/>
        <end position="411"/>
    </location>
</feature>
<dbReference type="PROSITE" id="PS51898">
    <property type="entry name" value="TYR_RECOMBINASE"/>
    <property type="match status" value="1"/>
</dbReference>
<keyword evidence="3 5" id="KW-0238">DNA-binding</keyword>
<gene>
    <name evidence="8" type="ORF">RY831_03315</name>
</gene>
<dbReference type="SUPFAM" id="SSF56349">
    <property type="entry name" value="DNA breaking-rejoining enzymes"/>
    <property type="match status" value="1"/>
</dbReference>
<protein>
    <submittedName>
        <fullName evidence="8">Tyrosine-type recombinase/integrase</fullName>
    </submittedName>
</protein>
<dbReference type="InterPro" id="IPR011010">
    <property type="entry name" value="DNA_brk_join_enz"/>
</dbReference>
<evidence type="ECO:0000259" key="7">
    <source>
        <dbReference type="PROSITE" id="PS51900"/>
    </source>
</evidence>
<feature type="domain" description="Core-binding (CB)" evidence="7">
    <location>
        <begin position="46"/>
        <end position="143"/>
    </location>
</feature>
<evidence type="ECO:0000313" key="9">
    <source>
        <dbReference type="Proteomes" id="UP001352263"/>
    </source>
</evidence>
<dbReference type="PANTHER" id="PTHR30349:SF41">
    <property type="entry name" value="INTEGRASE_RECOMBINASE PROTEIN MJ0367-RELATED"/>
    <property type="match status" value="1"/>
</dbReference>
<proteinExistence type="inferred from homology"/>
<keyword evidence="2" id="KW-0229">DNA integration</keyword>
<dbReference type="InterPro" id="IPR010998">
    <property type="entry name" value="Integrase_recombinase_N"/>
</dbReference>
<reference evidence="8 9" key="1">
    <citation type="submission" date="2023-10" db="EMBL/GenBank/DDBJ databases">
        <title>Noviherbaspirillum sp. CPCC 100848 genome assembly.</title>
        <authorList>
            <person name="Li X.Y."/>
            <person name="Fang X.M."/>
        </authorList>
    </citation>
    <scope>NUCLEOTIDE SEQUENCE [LARGE SCALE GENOMIC DNA]</scope>
    <source>
        <strain evidence="8 9">CPCC 100848</strain>
    </source>
</reference>
<evidence type="ECO:0000256" key="5">
    <source>
        <dbReference type="PROSITE-ProRule" id="PRU01248"/>
    </source>
</evidence>
<dbReference type="InterPro" id="IPR050090">
    <property type="entry name" value="Tyrosine_recombinase_XerCD"/>
</dbReference>
<comment type="similarity">
    <text evidence="1">Belongs to the 'phage' integrase family.</text>
</comment>
<evidence type="ECO:0000313" key="8">
    <source>
        <dbReference type="EMBL" id="MEC4718162.1"/>
    </source>
</evidence>
<name>A0ABU6J3G4_9BURK</name>
<sequence length="419" mass="48397">MNDVVSRSELLIPTPADLVELPATLDGSYGTNRANPHLSGKQIEANDDVSAIESWLEAKCTNDHTRRSYRREAYRLLVWSVYFREKPMSSLKVDDIREFERWLGDPVRHSDWPSRWNIFNGPLSDASRNQALTILKGMFNWLVSAQYLSGNPFVLMSFKGGKDRNSARVKLPPKRFFEEDLWKWLTNFLEQLPSLEWILDENGDPIPLPDGQNADGTITFWTAEKWPAPRAERLHFIVHFLYGSAARRAELASGMMGHIACSNDVWYWEVHGKGDKPATVVLDAETMSALRRYRTHRGLSPSPQHGEDRLPIVAKLDRDDAITDWMIYRELKSFLKHAEMYLRHVELTNEQWLGKLKHGSTHWLRHTWASHAAASGVPIRITADQLRHTSTATTEAVYVHQTLEDRETHIRQLRDRQKR</sequence>
<evidence type="ECO:0000256" key="2">
    <source>
        <dbReference type="ARBA" id="ARBA00022908"/>
    </source>
</evidence>
<dbReference type="Gene3D" id="1.10.443.10">
    <property type="entry name" value="Intergrase catalytic core"/>
    <property type="match status" value="1"/>
</dbReference>
<dbReference type="InterPro" id="IPR002104">
    <property type="entry name" value="Integrase_catalytic"/>
</dbReference>
<dbReference type="InterPro" id="IPR013762">
    <property type="entry name" value="Integrase-like_cat_sf"/>
</dbReference>
<evidence type="ECO:0000256" key="4">
    <source>
        <dbReference type="ARBA" id="ARBA00023172"/>
    </source>
</evidence>
<dbReference type="Gene3D" id="1.10.150.130">
    <property type="match status" value="1"/>
</dbReference>
<comment type="caution">
    <text evidence="8">The sequence shown here is derived from an EMBL/GenBank/DDBJ whole genome shotgun (WGS) entry which is preliminary data.</text>
</comment>
<keyword evidence="4" id="KW-0233">DNA recombination</keyword>
<evidence type="ECO:0000256" key="1">
    <source>
        <dbReference type="ARBA" id="ARBA00008857"/>
    </source>
</evidence>
<evidence type="ECO:0000259" key="6">
    <source>
        <dbReference type="PROSITE" id="PS51898"/>
    </source>
</evidence>
<keyword evidence="9" id="KW-1185">Reference proteome</keyword>
<dbReference type="CDD" id="cd00397">
    <property type="entry name" value="DNA_BRE_C"/>
    <property type="match status" value="1"/>
</dbReference>